<dbReference type="EMBL" id="JAEPRJ010000001">
    <property type="protein sequence ID" value="MBK5897477.1"/>
    <property type="molecule type" value="Genomic_DNA"/>
</dbReference>
<protein>
    <submittedName>
        <fullName evidence="3">Flagellar brake protein</fullName>
    </submittedName>
</protein>
<gene>
    <name evidence="3" type="ORF">JJN12_06760</name>
</gene>
<evidence type="ECO:0000313" key="3">
    <source>
        <dbReference type="EMBL" id="MBK5897477.1"/>
    </source>
</evidence>
<keyword evidence="3" id="KW-0282">Flagellum</keyword>
<sequence length="255" mass="29537">MATYSVSIGDKVDIVRQAYVSKDTDEFDTLSSKVIDVIDEITFKLTMPMNKTVTIPLEEGEESYMYFYTAFGILAARTMVTERFFEGSIAVMIIKLVTELEKSQRRQFYRLQCSIGARYHILTEDEKQGLSDFIGESRLIQENKSRYIDLVAGNTYLWEDCIVIDLSGGGVKFLSDKEIPKNELVILGIEFNVGDDSKEQYFLMNVIGSFRKLSDSSPTKYEIRTKFMGMREISRDTIVRFVFEEERRNRRKELL</sequence>
<comment type="caution">
    <text evidence="3">The sequence shown here is derived from an EMBL/GenBank/DDBJ whole genome shotgun (WGS) entry which is preliminary data.</text>
</comment>
<dbReference type="Pfam" id="PF12945">
    <property type="entry name" value="PilZNR"/>
    <property type="match status" value="1"/>
</dbReference>
<reference evidence="3 4" key="1">
    <citation type="submission" date="2021-01" db="EMBL/GenBank/DDBJ databases">
        <title>Isolation and description of Catonella massiliensis sp. nov., a novel Catonella species, isolated from a stable periodontitis subject.</title>
        <authorList>
            <person name="Antezack A."/>
            <person name="Boxberger M."/>
            <person name="La Scola B."/>
            <person name="Monnet-Corti V."/>
        </authorList>
    </citation>
    <scope>NUCLEOTIDE SEQUENCE [LARGE SCALE GENOMIC DNA]</scope>
    <source>
        <strain evidence="3 4">Marseille-Q4567</strain>
    </source>
</reference>
<evidence type="ECO:0000259" key="1">
    <source>
        <dbReference type="Pfam" id="PF07238"/>
    </source>
</evidence>
<evidence type="ECO:0000313" key="4">
    <source>
        <dbReference type="Proteomes" id="UP000604730"/>
    </source>
</evidence>
<keyword evidence="4" id="KW-1185">Reference proteome</keyword>
<proteinExistence type="predicted"/>
<name>A0ABS1J019_9FIRM</name>
<dbReference type="Pfam" id="PF07238">
    <property type="entry name" value="PilZ"/>
    <property type="match status" value="1"/>
</dbReference>
<dbReference type="RefSeq" id="WP_208428955.1">
    <property type="nucleotide sequence ID" value="NZ_JAEPRJ010000001.1"/>
</dbReference>
<accession>A0ABS1J019</accession>
<feature type="domain" description="PilZ" evidence="1">
    <location>
        <begin position="159"/>
        <end position="244"/>
    </location>
</feature>
<dbReference type="InterPro" id="IPR009875">
    <property type="entry name" value="PilZ_domain"/>
</dbReference>
<dbReference type="InterPro" id="IPR009926">
    <property type="entry name" value="T3SS_YcgR_PilZN"/>
</dbReference>
<keyword evidence="3" id="KW-0966">Cell projection</keyword>
<organism evidence="3 4">
    <name type="scientific">Catonella massiliensis</name>
    <dbReference type="NCBI Taxonomy" id="2799636"/>
    <lineage>
        <taxon>Bacteria</taxon>
        <taxon>Bacillati</taxon>
        <taxon>Bacillota</taxon>
        <taxon>Clostridia</taxon>
        <taxon>Lachnospirales</taxon>
        <taxon>Lachnospiraceae</taxon>
        <taxon>Catonella</taxon>
    </lineage>
</organism>
<keyword evidence="3" id="KW-0969">Cilium</keyword>
<dbReference type="Proteomes" id="UP000604730">
    <property type="component" value="Unassembled WGS sequence"/>
</dbReference>
<feature type="domain" description="Type III secretion system flagellar brake protein YcgR PilZN" evidence="2">
    <location>
        <begin position="8"/>
        <end position="94"/>
    </location>
</feature>
<evidence type="ECO:0000259" key="2">
    <source>
        <dbReference type="Pfam" id="PF12945"/>
    </source>
</evidence>